<dbReference type="EMBL" id="DSXR01000061">
    <property type="protein sequence ID" value="HGS87218.1"/>
    <property type="molecule type" value="Genomic_DNA"/>
</dbReference>
<keyword evidence="2" id="KW-0472">Membrane</keyword>
<gene>
    <name evidence="4" type="ORF">ENT17_06310</name>
</gene>
<dbReference type="SUPFAM" id="SSF103481">
    <property type="entry name" value="Multidrug resistance efflux transporter EmrE"/>
    <property type="match status" value="2"/>
</dbReference>
<proteinExistence type="inferred from homology"/>
<feature type="transmembrane region" description="Helical" evidence="2">
    <location>
        <begin position="106"/>
        <end position="124"/>
    </location>
</feature>
<dbReference type="AlphaFoldDB" id="A0A7C4KZF8"/>
<feature type="transmembrane region" description="Helical" evidence="2">
    <location>
        <begin position="160"/>
        <end position="184"/>
    </location>
</feature>
<comment type="caution">
    <text evidence="4">The sequence shown here is derived from an EMBL/GenBank/DDBJ whole genome shotgun (WGS) entry which is preliminary data.</text>
</comment>
<comment type="similarity">
    <text evidence="1">Belongs to the EamA transporter family.</text>
</comment>
<feature type="transmembrane region" description="Helical" evidence="2">
    <location>
        <begin position="44"/>
        <end position="62"/>
    </location>
</feature>
<dbReference type="InterPro" id="IPR037185">
    <property type="entry name" value="EmrE-like"/>
</dbReference>
<dbReference type="InterPro" id="IPR000620">
    <property type="entry name" value="EamA_dom"/>
</dbReference>
<organism evidence="4">
    <name type="scientific">Bellilinea caldifistulae</name>
    <dbReference type="NCBI Taxonomy" id="360411"/>
    <lineage>
        <taxon>Bacteria</taxon>
        <taxon>Bacillati</taxon>
        <taxon>Chloroflexota</taxon>
        <taxon>Anaerolineae</taxon>
        <taxon>Anaerolineales</taxon>
        <taxon>Anaerolineaceae</taxon>
        <taxon>Bellilinea</taxon>
    </lineage>
</organism>
<keyword evidence="2" id="KW-0812">Transmembrane</keyword>
<keyword evidence="2" id="KW-1133">Transmembrane helix</keyword>
<feature type="transmembrane region" description="Helical" evidence="2">
    <location>
        <begin position="283"/>
        <end position="302"/>
    </location>
</feature>
<evidence type="ECO:0000256" key="1">
    <source>
        <dbReference type="ARBA" id="ARBA00007362"/>
    </source>
</evidence>
<dbReference type="GO" id="GO:0016020">
    <property type="term" value="C:membrane"/>
    <property type="evidence" value="ECO:0007669"/>
    <property type="project" value="InterPro"/>
</dbReference>
<feature type="domain" description="EamA" evidence="3">
    <location>
        <begin position="14"/>
        <end position="147"/>
    </location>
</feature>
<evidence type="ECO:0000313" key="4">
    <source>
        <dbReference type="EMBL" id="HGS87218.1"/>
    </source>
</evidence>
<name>A0A7C4KZF8_9CHLR</name>
<feature type="transmembrane region" description="Helical" evidence="2">
    <location>
        <begin position="229"/>
        <end position="248"/>
    </location>
</feature>
<feature type="transmembrane region" description="Helical" evidence="2">
    <location>
        <begin position="12"/>
        <end position="32"/>
    </location>
</feature>
<feature type="transmembrane region" description="Helical" evidence="2">
    <location>
        <begin position="130"/>
        <end position="148"/>
    </location>
</feature>
<dbReference type="PANTHER" id="PTHR22911">
    <property type="entry name" value="ACYL-MALONYL CONDENSING ENZYME-RELATED"/>
    <property type="match status" value="1"/>
</dbReference>
<reference evidence="4" key="1">
    <citation type="journal article" date="2020" name="mSystems">
        <title>Genome- and Community-Level Interaction Insights into Carbon Utilization and Element Cycling Functions of Hydrothermarchaeota in Hydrothermal Sediment.</title>
        <authorList>
            <person name="Zhou Z."/>
            <person name="Liu Y."/>
            <person name="Xu W."/>
            <person name="Pan J."/>
            <person name="Luo Z.H."/>
            <person name="Li M."/>
        </authorList>
    </citation>
    <scope>NUCLEOTIDE SEQUENCE [LARGE SCALE GENOMIC DNA]</scope>
    <source>
        <strain evidence="4">SpSt-556</strain>
    </source>
</reference>
<dbReference type="PANTHER" id="PTHR22911:SF137">
    <property type="entry name" value="SOLUTE CARRIER FAMILY 35 MEMBER G2-RELATED"/>
    <property type="match status" value="1"/>
</dbReference>
<evidence type="ECO:0000259" key="3">
    <source>
        <dbReference type="Pfam" id="PF00892"/>
    </source>
</evidence>
<sequence>MDAILDLLSSPFGGGLAALTAAFLWALASVWFTRLGSHLSVIEVNFLKGMLALILLVITLYLSGGGLQSIPANALGLLLVSGVIGITLGDSAYLQALQHLGPRRTLLLATLAPPMVGLIAWGVLGETLAWTAWLGILLTVAGIAWVILERTPDSAPAFDLKLGLLFGFLAALSQSVALVLSRVALTRTSVDSLQSTILRLAAAVVVLAVWSLLRRKPLLSRSVFRAQPHLWATLGAATFIGTYLAMWLQQVSISLAPAGIVQTLLSASPLFILPIAALQGQKITPRAVLGALLALGGVALLFTG</sequence>
<protein>
    <submittedName>
        <fullName evidence="4">EamA family transporter</fullName>
    </submittedName>
</protein>
<evidence type="ECO:0000256" key="2">
    <source>
        <dbReference type="SAM" id="Phobius"/>
    </source>
</evidence>
<feature type="transmembrane region" description="Helical" evidence="2">
    <location>
        <begin position="74"/>
        <end position="94"/>
    </location>
</feature>
<feature type="transmembrane region" description="Helical" evidence="2">
    <location>
        <begin position="254"/>
        <end position="276"/>
    </location>
</feature>
<feature type="domain" description="EamA" evidence="3">
    <location>
        <begin position="162"/>
        <end position="302"/>
    </location>
</feature>
<dbReference type="Pfam" id="PF00892">
    <property type="entry name" value="EamA"/>
    <property type="match status" value="2"/>
</dbReference>
<accession>A0A7C4KZF8</accession>
<feature type="transmembrane region" description="Helical" evidence="2">
    <location>
        <begin position="196"/>
        <end position="213"/>
    </location>
</feature>